<evidence type="ECO:0000313" key="5">
    <source>
        <dbReference type="Proteomes" id="UP000006727"/>
    </source>
</evidence>
<keyword evidence="5" id="KW-1185">Reference proteome</keyword>
<gene>
    <name evidence="3" type="ORF">PHYPA_001454</name>
</gene>
<sequence length="253" mass="25939">MGTIMRTVVVTFAILACVATGVAGDVEDGLPRPANLPDVPTASYGSLPGVLDLQGELVPCEWYGFANQLFPVAVGLSCLVQLRDALLNATANPPGALNPYIYYTLGRFMDPVTGETICYEGCFKLRSSEPAAAPIVDSPAGFFSPAPSPGGYIRGPAPLSSPMPSFSAQAPAPSGPSPVGSPMPSYLARGPVTGGPAPYGSPMASYPVQGPSTSVSLPEGSPISSPDDHAPRSSSPAPYYPAPEYAPPPESGW</sequence>
<proteinExistence type="predicted"/>
<name>A9TK60_PHYPA</name>
<evidence type="ECO:0000256" key="1">
    <source>
        <dbReference type="SAM" id="MobiDB-lite"/>
    </source>
</evidence>
<reference evidence="3 5" key="2">
    <citation type="journal article" date="2018" name="Plant J.">
        <title>The Physcomitrella patens chromosome-scale assembly reveals moss genome structure and evolution.</title>
        <authorList>
            <person name="Lang D."/>
            <person name="Ullrich K.K."/>
            <person name="Murat F."/>
            <person name="Fuchs J."/>
            <person name="Jenkins J."/>
            <person name="Haas F.B."/>
            <person name="Piednoel M."/>
            <person name="Gundlach H."/>
            <person name="Van Bel M."/>
            <person name="Meyberg R."/>
            <person name="Vives C."/>
            <person name="Morata J."/>
            <person name="Symeonidi A."/>
            <person name="Hiss M."/>
            <person name="Muchero W."/>
            <person name="Kamisugi Y."/>
            <person name="Saleh O."/>
            <person name="Blanc G."/>
            <person name="Decker E.L."/>
            <person name="van Gessel N."/>
            <person name="Grimwood J."/>
            <person name="Hayes R.D."/>
            <person name="Graham S.W."/>
            <person name="Gunter L.E."/>
            <person name="McDaniel S.F."/>
            <person name="Hoernstein S.N.W."/>
            <person name="Larsson A."/>
            <person name="Li F.W."/>
            <person name="Perroud P.F."/>
            <person name="Phillips J."/>
            <person name="Ranjan P."/>
            <person name="Rokshar D.S."/>
            <person name="Rothfels C.J."/>
            <person name="Schneider L."/>
            <person name="Shu S."/>
            <person name="Stevenson D.W."/>
            <person name="Thummler F."/>
            <person name="Tillich M."/>
            <person name="Villarreal Aguilar J.C."/>
            <person name="Widiez T."/>
            <person name="Wong G.K."/>
            <person name="Wymore A."/>
            <person name="Zhang Y."/>
            <person name="Zimmer A.D."/>
            <person name="Quatrano R.S."/>
            <person name="Mayer K.F.X."/>
            <person name="Goodstein D."/>
            <person name="Casacuberta J.M."/>
            <person name="Vandepoele K."/>
            <person name="Reski R."/>
            <person name="Cuming A.C."/>
            <person name="Tuskan G.A."/>
            <person name="Maumus F."/>
            <person name="Salse J."/>
            <person name="Schmutz J."/>
            <person name="Rensing S.A."/>
        </authorList>
    </citation>
    <scope>NUCLEOTIDE SEQUENCE [LARGE SCALE GENOMIC DNA]</scope>
    <source>
        <strain evidence="4 5">cv. Gransden 2004</strain>
    </source>
</reference>
<accession>A9TK60</accession>
<dbReference type="PaxDb" id="3218-PP1S249_15V6.1"/>
<evidence type="ECO:0000313" key="3">
    <source>
        <dbReference type="EMBL" id="PNR63029.1"/>
    </source>
</evidence>
<dbReference type="EnsemblPlants" id="Pp3c1_31830V3.1">
    <property type="protein sequence ID" value="PAC:32972072.CDS.1"/>
    <property type="gene ID" value="Pp3c1_31830"/>
</dbReference>
<reference evidence="3 5" key="1">
    <citation type="journal article" date="2008" name="Science">
        <title>The Physcomitrella genome reveals evolutionary insights into the conquest of land by plants.</title>
        <authorList>
            <person name="Rensing S."/>
            <person name="Lang D."/>
            <person name="Zimmer A."/>
            <person name="Terry A."/>
            <person name="Salamov A."/>
            <person name="Shapiro H."/>
            <person name="Nishiyama T."/>
            <person name="Perroud P.-F."/>
            <person name="Lindquist E."/>
            <person name="Kamisugi Y."/>
            <person name="Tanahashi T."/>
            <person name="Sakakibara K."/>
            <person name="Fujita T."/>
            <person name="Oishi K."/>
            <person name="Shin-I T."/>
            <person name="Kuroki Y."/>
            <person name="Toyoda A."/>
            <person name="Suzuki Y."/>
            <person name="Hashimoto A."/>
            <person name="Yamaguchi K."/>
            <person name="Sugano A."/>
            <person name="Kohara Y."/>
            <person name="Fujiyama A."/>
            <person name="Anterola A."/>
            <person name="Aoki S."/>
            <person name="Ashton N."/>
            <person name="Barbazuk W.B."/>
            <person name="Barker E."/>
            <person name="Bennetzen J."/>
            <person name="Bezanilla M."/>
            <person name="Blankenship R."/>
            <person name="Cho S.H."/>
            <person name="Dutcher S."/>
            <person name="Estelle M."/>
            <person name="Fawcett J.A."/>
            <person name="Gundlach H."/>
            <person name="Hanada K."/>
            <person name="Heyl A."/>
            <person name="Hicks K.A."/>
            <person name="Hugh J."/>
            <person name="Lohr M."/>
            <person name="Mayer K."/>
            <person name="Melkozernov A."/>
            <person name="Murata T."/>
            <person name="Nelson D."/>
            <person name="Pils B."/>
            <person name="Prigge M."/>
            <person name="Reiss B."/>
            <person name="Renner T."/>
            <person name="Rombauts S."/>
            <person name="Rushton P."/>
            <person name="Sanderfoot A."/>
            <person name="Schween G."/>
            <person name="Shiu S.-H."/>
            <person name="Stueber K."/>
            <person name="Theodoulou F.L."/>
            <person name="Tu H."/>
            <person name="Van de Peer Y."/>
            <person name="Verrier P.J."/>
            <person name="Waters E."/>
            <person name="Wood A."/>
            <person name="Yang L."/>
            <person name="Cove D."/>
            <person name="Cuming A."/>
            <person name="Hasebe M."/>
            <person name="Lucas S."/>
            <person name="Mishler D.B."/>
            <person name="Reski R."/>
            <person name="Grigoriev I."/>
            <person name="Quatrano R.S."/>
            <person name="Boore J.L."/>
        </authorList>
    </citation>
    <scope>NUCLEOTIDE SEQUENCE [LARGE SCALE GENOMIC DNA]</scope>
    <source>
        <strain evidence="4 5">cv. Gransden 2004</strain>
    </source>
</reference>
<feature type="compositionally biased region" description="Pro residues" evidence="1">
    <location>
        <begin position="238"/>
        <end position="253"/>
    </location>
</feature>
<dbReference type="HOGENOM" id="CLU_1100041_0_0_1"/>
<reference evidence="4" key="3">
    <citation type="submission" date="2020-12" db="UniProtKB">
        <authorList>
            <consortium name="EnsemblPlants"/>
        </authorList>
    </citation>
    <scope>IDENTIFICATION</scope>
</reference>
<dbReference type="EnsemblPlants" id="Pp3c1_31830V3.2">
    <property type="protein sequence ID" value="PAC:32972073.CDS.1"/>
    <property type="gene ID" value="Pp3c1_31830"/>
</dbReference>
<dbReference type="STRING" id="3218.A9TK60"/>
<keyword evidence="2" id="KW-0732">Signal</keyword>
<evidence type="ECO:0000313" key="4">
    <source>
        <dbReference type="EnsemblPlants" id="PAC:32972072.CDS.1"/>
    </source>
</evidence>
<dbReference type="Proteomes" id="UP000006727">
    <property type="component" value="Chromosome 1"/>
</dbReference>
<dbReference type="EMBL" id="ABEU02000001">
    <property type="protein sequence ID" value="PNR63029.1"/>
    <property type="molecule type" value="Genomic_DNA"/>
</dbReference>
<protein>
    <submittedName>
        <fullName evidence="3 4">Uncharacterized protein</fullName>
    </submittedName>
</protein>
<evidence type="ECO:0000256" key="2">
    <source>
        <dbReference type="SAM" id="SignalP"/>
    </source>
</evidence>
<dbReference type="InParanoid" id="A9TK60"/>
<dbReference type="AlphaFoldDB" id="A9TK60"/>
<dbReference type="PROSITE" id="PS51257">
    <property type="entry name" value="PROKAR_LIPOPROTEIN"/>
    <property type="match status" value="1"/>
</dbReference>
<feature type="signal peptide" evidence="2">
    <location>
        <begin position="1"/>
        <end position="24"/>
    </location>
</feature>
<feature type="compositionally biased region" description="Low complexity" evidence="1">
    <location>
        <begin position="163"/>
        <end position="172"/>
    </location>
</feature>
<feature type="chain" id="PRO_5014297974" evidence="2">
    <location>
        <begin position="25"/>
        <end position="253"/>
    </location>
</feature>
<dbReference type="Gramene" id="Pp3c1_31830V3.2">
    <property type="protein sequence ID" value="PAC:32972073.CDS.1"/>
    <property type="gene ID" value="Pp3c1_31830"/>
</dbReference>
<dbReference type="Gramene" id="Pp3c1_31830V3.1">
    <property type="protein sequence ID" value="PAC:32972072.CDS.1"/>
    <property type="gene ID" value="Pp3c1_31830"/>
</dbReference>
<organism evidence="3">
    <name type="scientific">Physcomitrium patens</name>
    <name type="common">Spreading-leaved earth moss</name>
    <name type="synonym">Physcomitrella patens</name>
    <dbReference type="NCBI Taxonomy" id="3218"/>
    <lineage>
        <taxon>Eukaryota</taxon>
        <taxon>Viridiplantae</taxon>
        <taxon>Streptophyta</taxon>
        <taxon>Embryophyta</taxon>
        <taxon>Bryophyta</taxon>
        <taxon>Bryophytina</taxon>
        <taxon>Bryopsida</taxon>
        <taxon>Funariidae</taxon>
        <taxon>Funariales</taxon>
        <taxon>Funariaceae</taxon>
        <taxon>Physcomitrium</taxon>
    </lineage>
</organism>
<feature type="region of interest" description="Disordered" evidence="1">
    <location>
        <begin position="163"/>
        <end position="253"/>
    </location>
</feature>